<proteinExistence type="predicted"/>
<dbReference type="STRING" id="1121409.SAMN02745124_02923"/>
<dbReference type="InterPro" id="IPR002078">
    <property type="entry name" value="Sigma_54_int"/>
</dbReference>
<dbReference type="Pfam" id="PF00072">
    <property type="entry name" value="Response_reg"/>
    <property type="match status" value="1"/>
</dbReference>
<dbReference type="EMBL" id="FQXS01000018">
    <property type="protein sequence ID" value="SHH96726.1"/>
    <property type="molecule type" value="Genomic_DNA"/>
</dbReference>
<evidence type="ECO:0000259" key="12">
    <source>
        <dbReference type="PROSITE" id="PS50045"/>
    </source>
</evidence>
<keyword evidence="9" id="KW-0010">Activator</keyword>
<dbReference type="PRINTS" id="PR01590">
    <property type="entry name" value="HTHFIS"/>
</dbReference>
<dbReference type="InterPro" id="IPR025943">
    <property type="entry name" value="Sigma_54_int_dom_ATP-bd_2"/>
</dbReference>
<keyword evidence="2" id="KW-0963">Cytoplasm</keyword>
<evidence type="ECO:0000256" key="2">
    <source>
        <dbReference type="ARBA" id="ARBA00022490"/>
    </source>
</evidence>
<dbReference type="FunFam" id="3.40.50.2300:FF:000018">
    <property type="entry name" value="DNA-binding transcriptional regulator NtrC"/>
    <property type="match status" value="1"/>
</dbReference>
<keyword evidence="8" id="KW-0238">DNA-binding</keyword>
<dbReference type="AlphaFoldDB" id="A0A1M5XAC4"/>
<dbReference type="FunFam" id="1.10.8.60:FF:000014">
    <property type="entry name" value="DNA-binding transcriptional regulator NtrC"/>
    <property type="match status" value="1"/>
</dbReference>
<feature type="modified residue" description="4-aspartylphosphate" evidence="11">
    <location>
        <position position="59"/>
    </location>
</feature>
<evidence type="ECO:0000256" key="9">
    <source>
        <dbReference type="ARBA" id="ARBA00023159"/>
    </source>
</evidence>
<dbReference type="SUPFAM" id="SSF46689">
    <property type="entry name" value="Homeodomain-like"/>
    <property type="match status" value="1"/>
</dbReference>
<dbReference type="Gene3D" id="3.40.50.2300">
    <property type="match status" value="1"/>
</dbReference>
<sequence length="455" mass="50922">MKRNRDDTPTILLVDDDQAHRLMLTANLSAHGYRVEQLADGDEVLPFLAEHSVDLIVLDMKMERLDGLATLSLLLQAGHDTPVIMLTAFSSVESAVEAMKKGAFDYIAKPVDIDELQVLIDRALSFTAMSEENRSLKTRLGERFSFNNIVGNSPAMQEMFATLAMVAPSDATVLITGESGTGKELVANALHQNSLRRDAPFITLNCAALNENLLESELFGHEAGAFTGASGRRRGRFERAHGGTLFLDEIGDMSLPIQAKILRVLQEGEFERLGGTETIKVDVRLLAATHKDLQAMIEAGTFRQDLYFRLSVVPVNLPPLRERSLDIPELANLFLHRYARKNQKDIKGFHPEVINLLIHYEWPGNIRELENTIERAVILCHGEQITPHDLPSHLLSKEVREFGSDTPDKTFTLRDMEREMIRSTLEKTGNNKSRTAKILGVARQTLLNKIKEYGF</sequence>
<keyword evidence="3 11" id="KW-0597">Phosphoprotein</keyword>
<gene>
    <name evidence="14" type="ORF">SAMN02745124_02923</name>
</gene>
<reference evidence="14 15" key="1">
    <citation type="submission" date="2016-11" db="EMBL/GenBank/DDBJ databases">
        <authorList>
            <person name="Jaros S."/>
            <person name="Januszkiewicz K."/>
            <person name="Wedrychowicz H."/>
        </authorList>
    </citation>
    <scope>NUCLEOTIDE SEQUENCE [LARGE SCALE GENOMIC DNA]</scope>
    <source>
        <strain evidence="14 15">DSM 9705</strain>
    </source>
</reference>
<dbReference type="InterPro" id="IPR001789">
    <property type="entry name" value="Sig_transdc_resp-reg_receiver"/>
</dbReference>
<dbReference type="InterPro" id="IPR011006">
    <property type="entry name" value="CheY-like_superfamily"/>
</dbReference>
<dbReference type="PANTHER" id="PTHR32071">
    <property type="entry name" value="TRANSCRIPTIONAL REGULATORY PROTEIN"/>
    <property type="match status" value="1"/>
</dbReference>
<evidence type="ECO:0000256" key="10">
    <source>
        <dbReference type="ARBA" id="ARBA00023163"/>
    </source>
</evidence>
<evidence type="ECO:0000256" key="8">
    <source>
        <dbReference type="ARBA" id="ARBA00023125"/>
    </source>
</evidence>
<dbReference type="Gene3D" id="1.10.10.60">
    <property type="entry name" value="Homeodomain-like"/>
    <property type="match status" value="1"/>
</dbReference>
<dbReference type="InterPro" id="IPR025662">
    <property type="entry name" value="Sigma_54_int_dom_ATP-bd_1"/>
</dbReference>
<dbReference type="SUPFAM" id="SSF52540">
    <property type="entry name" value="P-loop containing nucleoside triphosphate hydrolases"/>
    <property type="match status" value="1"/>
</dbReference>
<evidence type="ECO:0000256" key="3">
    <source>
        <dbReference type="ARBA" id="ARBA00022553"/>
    </source>
</evidence>
<keyword evidence="6" id="KW-0902">Two-component regulatory system</keyword>
<dbReference type="GO" id="GO:0005524">
    <property type="term" value="F:ATP binding"/>
    <property type="evidence" value="ECO:0007669"/>
    <property type="project" value="UniProtKB-KW"/>
</dbReference>
<dbReference type="InterPro" id="IPR009057">
    <property type="entry name" value="Homeodomain-like_sf"/>
</dbReference>
<dbReference type="Pfam" id="PF25601">
    <property type="entry name" value="AAA_lid_14"/>
    <property type="match status" value="1"/>
</dbReference>
<name>A0A1M5XAC4_9BACT</name>
<dbReference type="PROSITE" id="PS00688">
    <property type="entry name" value="SIGMA54_INTERACT_3"/>
    <property type="match status" value="1"/>
</dbReference>
<dbReference type="PROSITE" id="PS00676">
    <property type="entry name" value="SIGMA54_INTERACT_2"/>
    <property type="match status" value="1"/>
</dbReference>
<evidence type="ECO:0000313" key="15">
    <source>
        <dbReference type="Proteomes" id="UP000184139"/>
    </source>
</evidence>
<keyword evidence="4" id="KW-0547">Nucleotide-binding</keyword>
<dbReference type="PROSITE" id="PS50045">
    <property type="entry name" value="SIGMA54_INTERACT_4"/>
    <property type="match status" value="1"/>
</dbReference>
<keyword evidence="10" id="KW-0804">Transcription</keyword>
<evidence type="ECO:0000256" key="6">
    <source>
        <dbReference type="ARBA" id="ARBA00023012"/>
    </source>
</evidence>
<feature type="domain" description="Sigma-54 factor interaction" evidence="12">
    <location>
        <begin position="149"/>
        <end position="378"/>
    </location>
</feature>
<dbReference type="RefSeq" id="WP_073377267.1">
    <property type="nucleotide sequence ID" value="NZ_FQXS01000018.1"/>
</dbReference>
<dbReference type="PROSITE" id="PS50110">
    <property type="entry name" value="RESPONSE_REGULATORY"/>
    <property type="match status" value="1"/>
</dbReference>
<dbReference type="Gene3D" id="1.10.8.60">
    <property type="match status" value="1"/>
</dbReference>
<keyword evidence="15" id="KW-1185">Reference proteome</keyword>
<dbReference type="GO" id="GO:0005737">
    <property type="term" value="C:cytoplasm"/>
    <property type="evidence" value="ECO:0007669"/>
    <property type="project" value="UniProtKB-SubCell"/>
</dbReference>
<dbReference type="Pfam" id="PF00158">
    <property type="entry name" value="Sigma54_activat"/>
    <property type="match status" value="1"/>
</dbReference>
<evidence type="ECO:0000256" key="1">
    <source>
        <dbReference type="ARBA" id="ARBA00004496"/>
    </source>
</evidence>
<protein>
    <submittedName>
        <fullName evidence="14">Two-component system, NtrC family, response regulator HydG</fullName>
    </submittedName>
</protein>
<dbReference type="InterPro" id="IPR002197">
    <property type="entry name" value="HTH_Fis"/>
</dbReference>
<evidence type="ECO:0000313" key="14">
    <source>
        <dbReference type="EMBL" id="SHH96726.1"/>
    </source>
</evidence>
<dbReference type="FunFam" id="3.40.50.300:FF:000006">
    <property type="entry name" value="DNA-binding transcriptional regulator NtrC"/>
    <property type="match status" value="1"/>
</dbReference>
<dbReference type="GO" id="GO:0006355">
    <property type="term" value="P:regulation of DNA-templated transcription"/>
    <property type="evidence" value="ECO:0007669"/>
    <property type="project" value="InterPro"/>
</dbReference>
<dbReference type="GO" id="GO:0043565">
    <property type="term" value="F:sequence-specific DNA binding"/>
    <property type="evidence" value="ECO:0007669"/>
    <property type="project" value="InterPro"/>
</dbReference>
<dbReference type="PROSITE" id="PS00675">
    <property type="entry name" value="SIGMA54_INTERACT_1"/>
    <property type="match status" value="1"/>
</dbReference>
<comment type="subcellular location">
    <subcellularLocation>
        <location evidence="1">Cytoplasm</location>
    </subcellularLocation>
</comment>
<evidence type="ECO:0000256" key="5">
    <source>
        <dbReference type="ARBA" id="ARBA00022840"/>
    </source>
</evidence>
<evidence type="ECO:0000259" key="13">
    <source>
        <dbReference type="PROSITE" id="PS50110"/>
    </source>
</evidence>
<dbReference type="InterPro" id="IPR027417">
    <property type="entry name" value="P-loop_NTPase"/>
</dbReference>
<dbReference type="SUPFAM" id="SSF52172">
    <property type="entry name" value="CheY-like"/>
    <property type="match status" value="1"/>
</dbReference>
<dbReference type="InterPro" id="IPR058031">
    <property type="entry name" value="AAA_lid_NorR"/>
</dbReference>
<dbReference type="GO" id="GO:0000160">
    <property type="term" value="P:phosphorelay signal transduction system"/>
    <property type="evidence" value="ECO:0007669"/>
    <property type="project" value="UniProtKB-KW"/>
</dbReference>
<evidence type="ECO:0000256" key="4">
    <source>
        <dbReference type="ARBA" id="ARBA00022741"/>
    </source>
</evidence>
<keyword evidence="5" id="KW-0067">ATP-binding</keyword>
<dbReference type="OrthoDB" id="9763792at2"/>
<accession>A0A1M5XAC4</accession>
<dbReference type="Proteomes" id="UP000184139">
    <property type="component" value="Unassembled WGS sequence"/>
</dbReference>
<feature type="domain" description="Response regulatory" evidence="13">
    <location>
        <begin position="10"/>
        <end position="124"/>
    </location>
</feature>
<dbReference type="CDD" id="cd00009">
    <property type="entry name" value="AAA"/>
    <property type="match status" value="1"/>
</dbReference>
<dbReference type="InterPro" id="IPR025944">
    <property type="entry name" value="Sigma_54_int_dom_CS"/>
</dbReference>
<organism evidence="14 15">
    <name type="scientific">Desulfofustis glycolicus DSM 9705</name>
    <dbReference type="NCBI Taxonomy" id="1121409"/>
    <lineage>
        <taxon>Bacteria</taxon>
        <taxon>Pseudomonadati</taxon>
        <taxon>Thermodesulfobacteriota</taxon>
        <taxon>Desulfobulbia</taxon>
        <taxon>Desulfobulbales</taxon>
        <taxon>Desulfocapsaceae</taxon>
        <taxon>Desulfofustis</taxon>
    </lineage>
</organism>
<dbReference type="SMART" id="SM00448">
    <property type="entry name" value="REC"/>
    <property type="match status" value="1"/>
</dbReference>
<dbReference type="Pfam" id="PF02954">
    <property type="entry name" value="HTH_8"/>
    <property type="match status" value="1"/>
</dbReference>
<dbReference type="SMART" id="SM00382">
    <property type="entry name" value="AAA"/>
    <property type="match status" value="1"/>
</dbReference>
<keyword evidence="7" id="KW-0805">Transcription regulation</keyword>
<dbReference type="InterPro" id="IPR003593">
    <property type="entry name" value="AAA+_ATPase"/>
</dbReference>
<dbReference type="Gene3D" id="3.40.50.300">
    <property type="entry name" value="P-loop containing nucleotide triphosphate hydrolases"/>
    <property type="match status" value="1"/>
</dbReference>
<evidence type="ECO:0000256" key="7">
    <source>
        <dbReference type="ARBA" id="ARBA00023015"/>
    </source>
</evidence>
<evidence type="ECO:0000256" key="11">
    <source>
        <dbReference type="PROSITE-ProRule" id="PRU00169"/>
    </source>
</evidence>